<evidence type="ECO:0000256" key="6">
    <source>
        <dbReference type="RuleBase" id="RU365102"/>
    </source>
</evidence>
<evidence type="ECO:0000313" key="8">
    <source>
        <dbReference type="Proteomes" id="UP000242815"/>
    </source>
</evidence>
<dbReference type="Proteomes" id="UP000242815">
    <property type="component" value="Unassembled WGS sequence"/>
</dbReference>
<dbReference type="RefSeq" id="WP_090538253.1">
    <property type="nucleotide sequence ID" value="NZ_FOYD01000003.1"/>
</dbReference>
<dbReference type="GO" id="GO:0016020">
    <property type="term" value="C:membrane"/>
    <property type="evidence" value="ECO:0007669"/>
    <property type="project" value="UniProtKB-SubCell"/>
</dbReference>
<evidence type="ECO:0000256" key="2">
    <source>
        <dbReference type="ARBA" id="ARBA00009190"/>
    </source>
</evidence>
<keyword evidence="5 6" id="KW-0472">Membrane</keyword>
<feature type="transmembrane region" description="Helical" evidence="6">
    <location>
        <begin position="97"/>
        <end position="113"/>
    </location>
</feature>
<evidence type="ECO:0000256" key="4">
    <source>
        <dbReference type="ARBA" id="ARBA00022989"/>
    </source>
</evidence>
<reference evidence="7 8" key="1">
    <citation type="submission" date="2016-10" db="EMBL/GenBank/DDBJ databases">
        <authorList>
            <person name="de Groot N.N."/>
        </authorList>
    </citation>
    <scope>NUCLEOTIDE SEQUENCE [LARGE SCALE GENOMIC DNA]</scope>
    <source>
        <strain evidence="7 8">JCM 18415</strain>
    </source>
</reference>
<comment type="subcellular location">
    <subcellularLocation>
        <location evidence="1 6">Membrane</location>
        <topology evidence="1 6">Multi-pass membrane protein</topology>
    </subcellularLocation>
</comment>
<gene>
    <name evidence="7" type="ORF">SAMN05216578_103288</name>
</gene>
<dbReference type="EMBL" id="FOYD01000003">
    <property type="protein sequence ID" value="SFQ77665.1"/>
    <property type="molecule type" value="Genomic_DNA"/>
</dbReference>
<evidence type="ECO:0000256" key="5">
    <source>
        <dbReference type="ARBA" id="ARBA00023136"/>
    </source>
</evidence>
<dbReference type="AlphaFoldDB" id="A0A1I6B9S6"/>
<dbReference type="PANTHER" id="PTHR12608:SF1">
    <property type="entry name" value="TRANSMEMBRANE PROTEIN 165"/>
    <property type="match status" value="1"/>
</dbReference>
<keyword evidence="3 6" id="KW-0812">Transmembrane</keyword>
<dbReference type="PANTHER" id="PTHR12608">
    <property type="entry name" value="TRANSMEMBRANE PROTEIN HTP-1 RELATED"/>
    <property type="match status" value="1"/>
</dbReference>
<dbReference type="GO" id="GO:0046873">
    <property type="term" value="F:metal ion transmembrane transporter activity"/>
    <property type="evidence" value="ECO:0007669"/>
    <property type="project" value="InterPro"/>
</dbReference>
<feature type="transmembrane region" description="Helical" evidence="6">
    <location>
        <begin position="133"/>
        <end position="154"/>
    </location>
</feature>
<accession>A0A1I6B9S6</accession>
<name>A0A1I6B9S6_9GAMM</name>
<comment type="similarity">
    <text evidence="2 6">Belongs to the GDT1 family.</text>
</comment>
<evidence type="ECO:0000256" key="1">
    <source>
        <dbReference type="ARBA" id="ARBA00004141"/>
    </source>
</evidence>
<dbReference type="InterPro" id="IPR001727">
    <property type="entry name" value="GDT1-like"/>
</dbReference>
<feature type="transmembrane region" description="Helical" evidence="6">
    <location>
        <begin position="37"/>
        <end position="60"/>
    </location>
</feature>
<evidence type="ECO:0000256" key="3">
    <source>
        <dbReference type="ARBA" id="ARBA00022692"/>
    </source>
</evidence>
<organism evidence="7 8">
    <name type="scientific">Halopseudomonas formosensis</name>
    <dbReference type="NCBI Taxonomy" id="1002526"/>
    <lineage>
        <taxon>Bacteria</taxon>
        <taxon>Pseudomonadati</taxon>
        <taxon>Pseudomonadota</taxon>
        <taxon>Gammaproteobacteria</taxon>
        <taxon>Pseudomonadales</taxon>
        <taxon>Pseudomonadaceae</taxon>
        <taxon>Halopseudomonas</taxon>
    </lineage>
</organism>
<sequence>MEAFFVSTGVVTLAEIGDKTQLLALLLAARFRRPWPIIWGILIATVVNHALAGAVGQLVSELLSDAWLYSLVAVSFLAVAAWTLIPDKLDDDNTPPISRYGAFMAALVAFFLAEMGDKTQVATVVLAAQFDAYLWVVMGTTLGMMLANVPVVFLGNAAAGKLPLGLIRVVTAMLFLALGLYAGWMAWTHMTAAG</sequence>
<dbReference type="Pfam" id="PF01169">
    <property type="entry name" value="GDT1"/>
    <property type="match status" value="2"/>
</dbReference>
<evidence type="ECO:0000313" key="7">
    <source>
        <dbReference type="EMBL" id="SFQ77665.1"/>
    </source>
</evidence>
<proteinExistence type="inferred from homology"/>
<keyword evidence="4 6" id="KW-1133">Transmembrane helix</keyword>
<dbReference type="STRING" id="1002526.SAMN05216578_103288"/>
<protein>
    <recommendedName>
        <fullName evidence="6">GDT1 family protein</fullName>
    </recommendedName>
</protein>
<feature type="transmembrane region" description="Helical" evidence="6">
    <location>
        <begin position="166"/>
        <end position="187"/>
    </location>
</feature>
<feature type="transmembrane region" description="Helical" evidence="6">
    <location>
        <begin position="66"/>
        <end position="85"/>
    </location>
</feature>
<dbReference type="OrthoDB" id="9801356at2"/>